<protein>
    <submittedName>
        <fullName evidence="2">DUF4013 domain-containing protein</fullName>
    </submittedName>
</protein>
<reference evidence="2" key="1">
    <citation type="submission" date="2021-06" db="EMBL/GenBank/DDBJ databases">
        <title>Halomicroarcula sp. F24A a new haloarchaeum isolated from saline soil.</title>
        <authorList>
            <person name="Duran-Viseras A."/>
            <person name="Sanchez-Porro C."/>
            <person name="Ventosa A."/>
        </authorList>
    </citation>
    <scope>NUCLEOTIDE SEQUENCE</scope>
    <source>
        <strain evidence="2">F24A</strain>
    </source>
</reference>
<feature type="transmembrane region" description="Helical" evidence="1">
    <location>
        <begin position="198"/>
        <end position="221"/>
    </location>
</feature>
<organism evidence="2 3">
    <name type="scientific">Haloarcula salinisoli</name>
    <dbReference type="NCBI Taxonomy" id="2487746"/>
    <lineage>
        <taxon>Archaea</taxon>
        <taxon>Methanobacteriati</taxon>
        <taxon>Methanobacteriota</taxon>
        <taxon>Stenosarchaea group</taxon>
        <taxon>Halobacteria</taxon>
        <taxon>Halobacteriales</taxon>
        <taxon>Haloarculaceae</taxon>
        <taxon>Haloarcula</taxon>
    </lineage>
</organism>
<feature type="transmembrane region" description="Helical" evidence="1">
    <location>
        <begin position="71"/>
        <end position="104"/>
    </location>
</feature>
<keyword evidence="1" id="KW-0472">Membrane</keyword>
<dbReference type="InterPro" id="IPR025098">
    <property type="entry name" value="DUF4013"/>
</dbReference>
<keyword evidence="1" id="KW-0812">Transmembrane</keyword>
<comment type="caution">
    <text evidence="2">The sequence shown here is derived from an EMBL/GenBank/DDBJ whole genome shotgun (WGS) entry which is preliminary data.</text>
</comment>
<feature type="transmembrane region" description="Helical" evidence="1">
    <location>
        <begin position="170"/>
        <end position="192"/>
    </location>
</feature>
<dbReference type="AlphaFoldDB" id="A0A8J7YCA5"/>
<sequence length="241" mass="24828">MFEDALKYPWTGEEKVKTLLIGGLCSLFAVLIIPGVLAFGYQVRVTRQVSQGETETPPVFDDWGGLFVDGLAAFGIIIGYIIVTALLYLALAVAVAIPIALAAGPTASTSEMFQGVGAVLVLVAALVEVVVIFTVLYLLPAGLAAYAYTGKFSAAFSPSTLRAVGTDRSYAIGVLVALGVSFVAQAAGYAALFTIVGILLVPVIGFYGNVASAYAIGAGVADTPLVSESRDVESPEAQPAV</sequence>
<proteinExistence type="predicted"/>
<dbReference type="EMBL" id="RKLQ01000001">
    <property type="protein sequence ID" value="MBX0303435.1"/>
    <property type="molecule type" value="Genomic_DNA"/>
</dbReference>
<evidence type="ECO:0000313" key="2">
    <source>
        <dbReference type="EMBL" id="MBX0303435.1"/>
    </source>
</evidence>
<dbReference type="RefSeq" id="WP_220587642.1">
    <property type="nucleotide sequence ID" value="NZ_RKLQ01000001.1"/>
</dbReference>
<feature type="transmembrane region" description="Helical" evidence="1">
    <location>
        <begin position="20"/>
        <end position="41"/>
    </location>
</feature>
<feature type="transmembrane region" description="Helical" evidence="1">
    <location>
        <begin position="116"/>
        <end position="149"/>
    </location>
</feature>
<evidence type="ECO:0000313" key="3">
    <source>
        <dbReference type="Proteomes" id="UP000783863"/>
    </source>
</evidence>
<dbReference type="Pfam" id="PF13197">
    <property type="entry name" value="DUF4013"/>
    <property type="match status" value="1"/>
</dbReference>
<name>A0A8J7YCA5_9EURY</name>
<accession>A0A8J7YCA5</accession>
<dbReference type="Proteomes" id="UP000783863">
    <property type="component" value="Unassembled WGS sequence"/>
</dbReference>
<keyword evidence="3" id="KW-1185">Reference proteome</keyword>
<evidence type="ECO:0000256" key="1">
    <source>
        <dbReference type="SAM" id="Phobius"/>
    </source>
</evidence>
<gene>
    <name evidence="2" type="ORF">EGD98_07090</name>
</gene>
<keyword evidence="1" id="KW-1133">Transmembrane helix</keyword>